<dbReference type="GO" id="GO:0120147">
    <property type="term" value="F:formylglycine-generating oxidase activity"/>
    <property type="evidence" value="ECO:0007669"/>
    <property type="project" value="TreeGrafter"/>
</dbReference>
<keyword evidence="3" id="KW-1185">Reference proteome</keyword>
<name>A0AA36J174_9DINO</name>
<feature type="domain" description="Sulfatase-modifying factor enzyme-like" evidence="1">
    <location>
        <begin position="171"/>
        <end position="441"/>
    </location>
</feature>
<dbReference type="Proteomes" id="UP001178507">
    <property type="component" value="Unassembled WGS sequence"/>
</dbReference>
<dbReference type="Gene3D" id="3.90.1580.10">
    <property type="entry name" value="paralog of FGE (formylglycine-generating enzyme)"/>
    <property type="match status" value="1"/>
</dbReference>
<evidence type="ECO:0000313" key="3">
    <source>
        <dbReference type="Proteomes" id="UP001178507"/>
    </source>
</evidence>
<dbReference type="SUPFAM" id="SSF56436">
    <property type="entry name" value="C-type lectin-like"/>
    <property type="match status" value="1"/>
</dbReference>
<dbReference type="PANTHER" id="PTHR23150">
    <property type="entry name" value="SULFATASE MODIFYING FACTOR 1, 2"/>
    <property type="match status" value="1"/>
</dbReference>
<reference evidence="2" key="1">
    <citation type="submission" date="2023-08" db="EMBL/GenBank/DDBJ databases">
        <authorList>
            <person name="Chen Y."/>
            <person name="Shah S."/>
            <person name="Dougan E. K."/>
            <person name="Thang M."/>
            <person name="Chan C."/>
        </authorList>
    </citation>
    <scope>NUCLEOTIDE SEQUENCE</scope>
</reference>
<sequence length="449" mass="50610">MDFEEVLKRVSHAVNHLICDGHYNHCPPLDMDYDVNAECLAIKPTDEIVRMVDSLTTVAIASELQKEFPMIEGHSSFFFEFPSIQQISEALHRGDRDLELESLKPEHVKIYPLPPGKKDIPAGACTPELVFFTQLLDTHSQACLHPLHCPKGDFHFSTKDGRFQRRSDGMECLLIPGAEVRIGGGTLEKAERGEQPTHLVKLTSFLMDVEPVSVGAYVRFLNLLIPPPTQAELLDWCVLAPGDMRQCHSPIVRRDERWHVKEDVLPNWPMILVSWYGANAYSLWAHGEDWHDYKRARQSFLPSEAQWEYAARGTEPQSYPWGEALHAALLNVCWDQRVLLELADAKLQELPMDPVNLTRGVSSFGLRGMAGNVWQWCRDTYDPTFYSSALSVCDNAWNSQEGRAKSERGGSWAGPPHLARSSCRRGRIPEAKGRCLGFRCCAPATFVAS</sequence>
<dbReference type="Pfam" id="PF03781">
    <property type="entry name" value="FGE-sulfatase"/>
    <property type="match status" value="1"/>
</dbReference>
<comment type="caution">
    <text evidence="2">The sequence shown here is derived from an EMBL/GenBank/DDBJ whole genome shotgun (WGS) entry which is preliminary data.</text>
</comment>
<organism evidence="2 3">
    <name type="scientific">Effrenium voratum</name>
    <dbReference type="NCBI Taxonomy" id="2562239"/>
    <lineage>
        <taxon>Eukaryota</taxon>
        <taxon>Sar</taxon>
        <taxon>Alveolata</taxon>
        <taxon>Dinophyceae</taxon>
        <taxon>Suessiales</taxon>
        <taxon>Symbiodiniaceae</taxon>
        <taxon>Effrenium</taxon>
    </lineage>
</organism>
<dbReference type="EMBL" id="CAUJNA010003261">
    <property type="protein sequence ID" value="CAJ1397316.1"/>
    <property type="molecule type" value="Genomic_DNA"/>
</dbReference>
<accession>A0AA36J174</accession>
<dbReference type="InterPro" id="IPR016187">
    <property type="entry name" value="CTDL_fold"/>
</dbReference>
<evidence type="ECO:0000313" key="2">
    <source>
        <dbReference type="EMBL" id="CAJ1397316.1"/>
    </source>
</evidence>
<dbReference type="InterPro" id="IPR042095">
    <property type="entry name" value="SUMF_sf"/>
</dbReference>
<dbReference type="InterPro" id="IPR005532">
    <property type="entry name" value="SUMF_dom"/>
</dbReference>
<protein>
    <recommendedName>
        <fullName evidence="1">Sulfatase-modifying factor enzyme-like domain-containing protein</fullName>
    </recommendedName>
</protein>
<evidence type="ECO:0000259" key="1">
    <source>
        <dbReference type="Pfam" id="PF03781"/>
    </source>
</evidence>
<dbReference type="InterPro" id="IPR051043">
    <property type="entry name" value="Sulfatase_Mod_Factor_Kinase"/>
</dbReference>
<gene>
    <name evidence="2" type="ORF">EVOR1521_LOCUS21358</name>
</gene>
<dbReference type="PANTHER" id="PTHR23150:SF19">
    <property type="entry name" value="FORMYLGLYCINE-GENERATING ENZYME"/>
    <property type="match status" value="1"/>
</dbReference>
<dbReference type="AlphaFoldDB" id="A0AA36J174"/>
<proteinExistence type="predicted"/>